<sequence>MKQQLEVEADATGQSQDDQSFAFFTGSLLSRAQIERAVSAAKANVDSAYEYSRRESIERVRRNAASPSDILRLLKQPVGATRTAVRAADYMDNARKLIERSLLRRQRRSINATDLISEEDLETIAELTGCSARHRVPSCNSFTNLDKFRTAASVCNNRENTRWGASNTPFIRWLPAEYQDKISLPKGWDPDLKVNRHVLPLVRAVSNRILSTKNSEVESDPLYTHLVTIFGQWTDHDLTFTPHSPVIRSFSDGVDCDKTCDRTEPCFPIEIPKQDPRFGRNSEECIPFFRSAAACGSGNTGHFFGTSNTRQQMNSLTAFIDVGQVYGADETKARFLRDLSSDKGLLKVNTEYTDNGRELLPFANMSTNMCATRASITKDSDAEEVPCFVAGDERSNENIGLTSLHTLLLREHNRLARALAKLNPHWNGERLYQEARKIMGGYFQVLTFRDYLLHIVGPDFIAKQLSTYPGYDEDMDPSISNVFATAAYRFAHLMVQPFMFRLDEEYKEHPKYPSPLLHRAFFAPWRVVFEGYNKWRKFCGLSQPKTLTELGKVMGNKDLAKNLLALYGTPDNIDVWLGGVAEPFVNGGRVGPLFACLIATQFQKIRQGDRLWWENDGVFTADQRKSLRDTSLARIICDNTGITDVPERPFQYRPRGSGYTKCSNLPSFDLSPWRDDGAAVSDDARGPPGPRGPQGERGPPGPPGTVEKIAFSLRLGNNFPNADKPITFRDVIYNGQNSYDVNTGYFTCQLPGVYEFQFHCTINQFDGSVDLMRNGELILHSYTTRQNGFITATGNAYIKLEKGDRVWLLTRHGSNGLTSDSFFSGHLLFTE</sequence>
<evidence type="ECO:0000313" key="1">
    <source>
        <dbReference type="EMBL" id="KAG8012010.1"/>
    </source>
</evidence>
<gene>
    <name evidence="1" type="primary">MPO</name>
    <name evidence="1" type="ORF">GBF38_004431</name>
</gene>
<dbReference type="Proteomes" id="UP000805704">
    <property type="component" value="Chromosome 13"/>
</dbReference>
<accession>A0ACB7FCN2</accession>
<dbReference type="EMBL" id="CM024801">
    <property type="protein sequence ID" value="KAG8012010.1"/>
    <property type="molecule type" value="Genomic_DNA"/>
</dbReference>
<reference evidence="1" key="1">
    <citation type="submission" date="2020-04" db="EMBL/GenBank/DDBJ databases">
        <title>A chromosome-scale assembly and high-density genetic map of the yellow drum (Nibea albiflora) genome.</title>
        <authorList>
            <person name="Xu D."/>
            <person name="Zhang W."/>
            <person name="Chen R."/>
            <person name="Tan P."/>
            <person name="Wang L."/>
            <person name="Song H."/>
            <person name="Tian L."/>
            <person name="Zhu Q."/>
            <person name="Wang B."/>
        </authorList>
    </citation>
    <scope>NUCLEOTIDE SEQUENCE</scope>
    <source>
        <strain evidence="1">ZJHYS-2018</strain>
    </source>
</reference>
<protein>
    <submittedName>
        <fullName evidence="1">Myeloperoxidase</fullName>
    </submittedName>
</protein>
<evidence type="ECO:0000313" key="2">
    <source>
        <dbReference type="Proteomes" id="UP000805704"/>
    </source>
</evidence>
<organism evidence="1 2">
    <name type="scientific">Nibea albiflora</name>
    <name type="common">Yellow drum</name>
    <name type="synonym">Corvina albiflora</name>
    <dbReference type="NCBI Taxonomy" id="240163"/>
    <lineage>
        <taxon>Eukaryota</taxon>
        <taxon>Metazoa</taxon>
        <taxon>Chordata</taxon>
        <taxon>Craniata</taxon>
        <taxon>Vertebrata</taxon>
        <taxon>Euteleostomi</taxon>
        <taxon>Actinopterygii</taxon>
        <taxon>Neopterygii</taxon>
        <taxon>Teleostei</taxon>
        <taxon>Neoteleostei</taxon>
        <taxon>Acanthomorphata</taxon>
        <taxon>Eupercaria</taxon>
        <taxon>Sciaenidae</taxon>
        <taxon>Nibea</taxon>
    </lineage>
</organism>
<keyword evidence="2" id="KW-1185">Reference proteome</keyword>
<proteinExistence type="predicted"/>
<comment type="caution">
    <text evidence="1">The sequence shown here is derived from an EMBL/GenBank/DDBJ whole genome shotgun (WGS) entry which is preliminary data.</text>
</comment>
<name>A0ACB7FCN2_NIBAL</name>